<dbReference type="RefSeq" id="WP_322420394.1">
    <property type="nucleotide sequence ID" value="NZ_JAXQNN010000001.1"/>
</dbReference>
<gene>
    <name evidence="7" type="ORF">UFB30_04090</name>
</gene>
<dbReference type="Pfam" id="PF02746">
    <property type="entry name" value="MR_MLE_N"/>
    <property type="match status" value="1"/>
</dbReference>
<evidence type="ECO:0000259" key="6">
    <source>
        <dbReference type="SMART" id="SM00922"/>
    </source>
</evidence>
<evidence type="ECO:0000256" key="5">
    <source>
        <dbReference type="RuleBase" id="RU366006"/>
    </source>
</evidence>
<dbReference type="EMBL" id="JAXQNN010000001">
    <property type="protein sequence ID" value="MDZ5711388.1"/>
    <property type="molecule type" value="Genomic_DNA"/>
</dbReference>
<dbReference type="CDD" id="cd03319">
    <property type="entry name" value="L-Ala-DL-Glu_epimerase"/>
    <property type="match status" value="1"/>
</dbReference>
<dbReference type="SFLD" id="SFLDS00001">
    <property type="entry name" value="Enolase"/>
    <property type="match status" value="1"/>
</dbReference>
<evidence type="ECO:0000256" key="3">
    <source>
        <dbReference type="ARBA" id="ARBA00022842"/>
    </source>
</evidence>
<dbReference type="InterPro" id="IPR034603">
    <property type="entry name" value="Dipeptide_epimerase"/>
</dbReference>
<dbReference type="Pfam" id="PF13378">
    <property type="entry name" value="MR_MLE_C"/>
    <property type="match status" value="1"/>
</dbReference>
<organism evidence="7 8">
    <name type="scientific">Jeotgalibacillus haloalkalitolerans</name>
    <dbReference type="NCBI Taxonomy" id="3104292"/>
    <lineage>
        <taxon>Bacteria</taxon>
        <taxon>Bacillati</taxon>
        <taxon>Bacillota</taxon>
        <taxon>Bacilli</taxon>
        <taxon>Bacillales</taxon>
        <taxon>Caryophanaceae</taxon>
        <taxon>Jeotgalibacillus</taxon>
    </lineage>
</organism>
<evidence type="ECO:0000256" key="2">
    <source>
        <dbReference type="ARBA" id="ARBA00022723"/>
    </source>
</evidence>
<evidence type="ECO:0000256" key="1">
    <source>
        <dbReference type="ARBA" id="ARBA00008031"/>
    </source>
</evidence>
<keyword evidence="4 5" id="KW-0413">Isomerase</keyword>
<dbReference type="Gene3D" id="3.20.20.120">
    <property type="entry name" value="Enolase-like C-terminal domain"/>
    <property type="match status" value="1"/>
</dbReference>
<dbReference type="EC" id="5.1.1.-" evidence="5"/>
<comment type="similarity">
    <text evidence="1 5">Belongs to the mandelate racemase/muconate lactonizing enzyme family.</text>
</comment>
<reference evidence="7 8" key="1">
    <citation type="submission" date="2023-12" db="EMBL/GenBank/DDBJ databases">
        <title>Jeotgalibacillus haloalkaliphilus sp. nov., a novel salt-tolerant bacteria, isolated from the estuary of the Fenhe River into the Yellow River.</title>
        <authorList>
            <person name="Li Y."/>
        </authorList>
    </citation>
    <scope>NUCLEOTIDE SEQUENCE [LARGE SCALE GENOMIC DNA]</scope>
    <source>
        <strain evidence="7 8">HH7-29</strain>
    </source>
</reference>
<dbReference type="InterPro" id="IPR036849">
    <property type="entry name" value="Enolase-like_C_sf"/>
</dbReference>
<dbReference type="InterPro" id="IPR013341">
    <property type="entry name" value="Mandelate_racemase_N_dom"/>
</dbReference>
<dbReference type="PANTHER" id="PTHR48073">
    <property type="entry name" value="O-SUCCINYLBENZOATE SYNTHASE-RELATED"/>
    <property type="match status" value="1"/>
</dbReference>
<evidence type="ECO:0000256" key="4">
    <source>
        <dbReference type="ARBA" id="ARBA00023235"/>
    </source>
</evidence>
<dbReference type="SUPFAM" id="SSF54826">
    <property type="entry name" value="Enolase N-terminal domain-like"/>
    <property type="match status" value="1"/>
</dbReference>
<dbReference type="SUPFAM" id="SSF51604">
    <property type="entry name" value="Enolase C-terminal domain-like"/>
    <property type="match status" value="1"/>
</dbReference>
<evidence type="ECO:0000313" key="8">
    <source>
        <dbReference type="Proteomes" id="UP001292084"/>
    </source>
</evidence>
<feature type="domain" description="Mandelate racemase/muconate lactonizing enzyme C-terminal" evidence="6">
    <location>
        <begin position="142"/>
        <end position="239"/>
    </location>
</feature>
<dbReference type="SFLD" id="SFLDG00180">
    <property type="entry name" value="muconate_cycloisomerase"/>
    <property type="match status" value="1"/>
</dbReference>
<evidence type="ECO:0000313" key="7">
    <source>
        <dbReference type="EMBL" id="MDZ5711388.1"/>
    </source>
</evidence>
<protein>
    <recommendedName>
        <fullName evidence="5">Dipeptide epimerase</fullName>
        <ecNumber evidence="5">5.1.1.-</ecNumber>
    </recommendedName>
</protein>
<dbReference type="InterPro" id="IPR029017">
    <property type="entry name" value="Enolase-like_N"/>
</dbReference>
<dbReference type="InterPro" id="IPR029065">
    <property type="entry name" value="Enolase_C-like"/>
</dbReference>
<dbReference type="Gene3D" id="3.30.390.10">
    <property type="entry name" value="Enolase-like, N-terminal domain"/>
    <property type="match status" value="1"/>
</dbReference>
<comment type="cofactor">
    <cofactor evidence="5">
        <name>Mg(2+)</name>
        <dbReference type="ChEBI" id="CHEBI:18420"/>
    </cofactor>
    <text evidence="5">Binds 1 Mg(2+) ion per subunit.</text>
</comment>
<proteinExistence type="inferred from homology"/>
<dbReference type="InterPro" id="IPR013342">
    <property type="entry name" value="Mandelate_racemase_C"/>
</dbReference>
<dbReference type="SFLD" id="SFLDF00009">
    <property type="entry name" value="o-succinylbenzoate_synthase"/>
    <property type="match status" value="1"/>
</dbReference>
<keyword evidence="2 5" id="KW-0479">Metal-binding</keyword>
<accession>A0ABU5KJX9</accession>
<dbReference type="Proteomes" id="UP001292084">
    <property type="component" value="Unassembled WGS sequence"/>
</dbReference>
<sequence length="373" mass="40684">MKIIEANIWGIHLPLSEPFVISYATFPHMPSIILELKTDNGLSGFGEAVPDEHVTGESFEGAYALLKHMLIPEVMGESPFNIERIHQKMNDRLIHNPSIKAAVDIACYDLMGKAAGLPVYDLIGGRAHDRLTYPKVISIGTPEKMAAQCTEALNAGYEELKIKLSGDVQADVQRLHTIRQTVGDQVPIRVDVNQGWKTVDQAKRALSQLISLDLDWIEQPLAPHEFDAMNELKSFSVIPLMLDESVVSETDLNRAIVARAADKINIKLMKCGGIYPAVHMAKTAEAAGLTCQIGSMVESSIGSAAGYHAAMARKNISSTELTGPLLFSKDVGNLTYQIPEVVLTGQPGLGIEIDRSVLQDLSVKYDEIKGDIT</sequence>
<dbReference type="PANTHER" id="PTHR48073:SF2">
    <property type="entry name" value="O-SUCCINYLBENZOATE SYNTHASE"/>
    <property type="match status" value="1"/>
</dbReference>
<keyword evidence="8" id="KW-1185">Reference proteome</keyword>
<dbReference type="SMART" id="SM00922">
    <property type="entry name" value="MR_MLE"/>
    <property type="match status" value="1"/>
</dbReference>
<keyword evidence="3 5" id="KW-0460">Magnesium</keyword>
<name>A0ABU5KJX9_9BACL</name>
<comment type="caution">
    <text evidence="7">The sequence shown here is derived from an EMBL/GenBank/DDBJ whole genome shotgun (WGS) entry which is preliminary data.</text>
</comment>